<keyword evidence="5 9" id="KW-0472">Membrane</keyword>
<dbReference type="GO" id="GO:0004888">
    <property type="term" value="F:transmembrane signaling receptor activity"/>
    <property type="evidence" value="ECO:0007669"/>
    <property type="project" value="InterPro"/>
</dbReference>
<evidence type="ECO:0000256" key="1">
    <source>
        <dbReference type="ARBA" id="ARBA00004651"/>
    </source>
</evidence>
<evidence type="ECO:0000256" key="7">
    <source>
        <dbReference type="ARBA" id="ARBA00029447"/>
    </source>
</evidence>
<dbReference type="Pfam" id="PF17202">
    <property type="entry name" value="sCache_3_3"/>
    <property type="match status" value="1"/>
</dbReference>
<dbReference type="InterPro" id="IPR033463">
    <property type="entry name" value="sCache_3"/>
</dbReference>
<name>A0AAE3A749_9FIRM</name>
<dbReference type="PANTHER" id="PTHR32089:SF112">
    <property type="entry name" value="LYSOZYME-LIKE PROTEIN-RELATED"/>
    <property type="match status" value="1"/>
</dbReference>
<evidence type="ECO:0000259" key="10">
    <source>
        <dbReference type="PROSITE" id="PS50111"/>
    </source>
</evidence>
<dbReference type="PANTHER" id="PTHR32089">
    <property type="entry name" value="METHYL-ACCEPTING CHEMOTAXIS PROTEIN MCPB"/>
    <property type="match status" value="1"/>
</dbReference>
<dbReference type="InterPro" id="IPR004090">
    <property type="entry name" value="Chemotax_Me-accpt_rcpt"/>
</dbReference>
<dbReference type="Pfam" id="PF00015">
    <property type="entry name" value="MCPsignal"/>
    <property type="match status" value="1"/>
</dbReference>
<keyword evidence="4 9" id="KW-1133">Transmembrane helix</keyword>
<comment type="caution">
    <text evidence="11">The sequence shown here is derived from an EMBL/GenBank/DDBJ whole genome shotgun (WGS) entry which is preliminary data.</text>
</comment>
<dbReference type="RefSeq" id="WP_022311768.1">
    <property type="nucleotide sequence ID" value="NZ_JAJEPV010000076.1"/>
</dbReference>
<keyword evidence="6 8" id="KW-0807">Transducer</keyword>
<dbReference type="SMART" id="SM00283">
    <property type="entry name" value="MA"/>
    <property type="match status" value="1"/>
</dbReference>
<dbReference type="GO" id="GO:0007165">
    <property type="term" value="P:signal transduction"/>
    <property type="evidence" value="ECO:0007669"/>
    <property type="project" value="UniProtKB-KW"/>
</dbReference>
<evidence type="ECO:0000256" key="5">
    <source>
        <dbReference type="ARBA" id="ARBA00023136"/>
    </source>
</evidence>
<sequence length="587" mass="62269">MTEEVSKEQIKGENGTGIDEAKRLKEKKGANMVVKILAIVLVPLIAIAVIAILALNSAGDRISDAMMKHELAATEYALEMSLNNSAPGDFSYENGALYKGELNLTDNKQVLDALKQNAGVDVALFWGSDLAVTNLTGGTITLSEKVASKVLGGESYFSNSLKLGDTGCYAYLAPLKNTDGTVVGILAACMPVREVNALYKGIVTGRAIAILILVAAFCVSTFIVVGMISKALLGVVGNLDQIAEGKLNFKVPDKLLNRSDEVGKSARAVYSVVNGFSGIIRDIHNSMLDMNEFTGTFTSNFDSIGQSISSVNTAVNEIAQGATTQAADTQKVSESMNEMSNALGRTADSVNALSSSAANMKESNATVDSTLKELLEISSHTQQSVDQVQEQTNITNESAQAIQAATDIIAGIANQTNLLSLNASIEAARAGEMGRGFAVVAEEIRGLADQSRESADKIRSIVENLISNSNQSVQIMNGVVGEIHQQNEKLGTTLNVFSTLNQEVQKVVGEINVISGELDHIENYKTDVVEKIDGLTEISQNNAASTEETAATMDQLAEIVEDCRQATTQLNEIAGSLNANAKKFQLG</sequence>
<dbReference type="SUPFAM" id="SSF58104">
    <property type="entry name" value="Methyl-accepting chemotaxis protein (MCP) signaling domain"/>
    <property type="match status" value="1"/>
</dbReference>
<protein>
    <submittedName>
        <fullName evidence="11">Methyl-accepting chemotaxis protein</fullName>
    </submittedName>
</protein>
<feature type="domain" description="Methyl-accepting transducer" evidence="10">
    <location>
        <begin position="300"/>
        <end position="557"/>
    </location>
</feature>
<evidence type="ECO:0000313" key="11">
    <source>
        <dbReference type="EMBL" id="MCC2121345.1"/>
    </source>
</evidence>
<dbReference type="PRINTS" id="PR00260">
    <property type="entry name" value="CHEMTRNSDUCR"/>
</dbReference>
<dbReference type="Gene3D" id="6.10.340.10">
    <property type="match status" value="1"/>
</dbReference>
<dbReference type="PROSITE" id="PS50111">
    <property type="entry name" value="CHEMOTAXIS_TRANSDUC_2"/>
    <property type="match status" value="1"/>
</dbReference>
<accession>A0AAE3A749</accession>
<reference evidence="11 12" key="1">
    <citation type="submission" date="2021-10" db="EMBL/GenBank/DDBJ databases">
        <title>Anaerobic single-cell dispensing facilitates the cultivation of human gut bacteria.</title>
        <authorList>
            <person name="Afrizal A."/>
        </authorList>
    </citation>
    <scope>NUCLEOTIDE SEQUENCE [LARGE SCALE GENOMIC DNA]</scope>
    <source>
        <strain evidence="11 12">CLA-AA-H273</strain>
    </source>
</reference>
<dbReference type="Gene3D" id="1.10.287.950">
    <property type="entry name" value="Methyl-accepting chemotaxis protein"/>
    <property type="match status" value="1"/>
</dbReference>
<keyword evidence="2" id="KW-1003">Cell membrane</keyword>
<proteinExistence type="inferred from homology"/>
<evidence type="ECO:0000256" key="8">
    <source>
        <dbReference type="PROSITE-ProRule" id="PRU00284"/>
    </source>
</evidence>
<evidence type="ECO:0000256" key="3">
    <source>
        <dbReference type="ARBA" id="ARBA00022692"/>
    </source>
</evidence>
<evidence type="ECO:0000256" key="4">
    <source>
        <dbReference type="ARBA" id="ARBA00022989"/>
    </source>
</evidence>
<comment type="subcellular location">
    <subcellularLocation>
        <location evidence="1">Cell membrane</location>
        <topology evidence="1">Multi-pass membrane protein</topology>
    </subcellularLocation>
</comment>
<evidence type="ECO:0000256" key="9">
    <source>
        <dbReference type="SAM" id="Phobius"/>
    </source>
</evidence>
<gene>
    <name evidence="11" type="ORF">LKD75_17460</name>
</gene>
<keyword evidence="12" id="KW-1185">Reference proteome</keyword>
<keyword evidence="3 9" id="KW-0812">Transmembrane</keyword>
<dbReference type="Proteomes" id="UP001197795">
    <property type="component" value="Unassembled WGS sequence"/>
</dbReference>
<evidence type="ECO:0000256" key="6">
    <source>
        <dbReference type="ARBA" id="ARBA00023224"/>
    </source>
</evidence>
<evidence type="ECO:0000256" key="2">
    <source>
        <dbReference type="ARBA" id="ARBA00022475"/>
    </source>
</evidence>
<comment type="similarity">
    <text evidence="7">Belongs to the methyl-accepting chemotaxis (MCP) protein family.</text>
</comment>
<evidence type="ECO:0000313" key="12">
    <source>
        <dbReference type="Proteomes" id="UP001197795"/>
    </source>
</evidence>
<dbReference type="GO" id="GO:0006935">
    <property type="term" value="P:chemotaxis"/>
    <property type="evidence" value="ECO:0007669"/>
    <property type="project" value="InterPro"/>
</dbReference>
<organism evidence="11 12">
    <name type="scientific">Waltera acetigignens</name>
    <dbReference type="NCBI Taxonomy" id="2981769"/>
    <lineage>
        <taxon>Bacteria</taxon>
        <taxon>Bacillati</taxon>
        <taxon>Bacillota</taxon>
        <taxon>Clostridia</taxon>
        <taxon>Lachnospirales</taxon>
        <taxon>Lachnospiraceae</taxon>
        <taxon>Waltera</taxon>
    </lineage>
</organism>
<feature type="transmembrane region" description="Helical" evidence="9">
    <location>
        <begin position="36"/>
        <end position="58"/>
    </location>
</feature>
<dbReference type="AlphaFoldDB" id="A0AAE3A749"/>
<feature type="transmembrane region" description="Helical" evidence="9">
    <location>
        <begin position="207"/>
        <end position="228"/>
    </location>
</feature>
<dbReference type="GO" id="GO:0005886">
    <property type="term" value="C:plasma membrane"/>
    <property type="evidence" value="ECO:0007669"/>
    <property type="project" value="UniProtKB-SubCell"/>
</dbReference>
<dbReference type="InterPro" id="IPR004089">
    <property type="entry name" value="MCPsignal_dom"/>
</dbReference>
<dbReference type="EMBL" id="JAJEPV010000076">
    <property type="protein sequence ID" value="MCC2121345.1"/>
    <property type="molecule type" value="Genomic_DNA"/>
</dbReference>